<feature type="coiled-coil region" evidence="1">
    <location>
        <begin position="803"/>
        <end position="837"/>
    </location>
</feature>
<sequence>MQRNATTFGESYQTGVSQLFISRYLQERQGLVQDLLDTKIEPEEFTTRLQAELSPLHSPTSSPSSNSPSVSVKPSAVSDASPSTASAAAASAAAGALSSAAASAAAASAASRAGASQQEHQQQDISSRSIIISSSFSSSSFSSSTAASSSSREHQQQEHQQQQHQQQQQEHQQHQQQQQQQEQEHHISSSSRSRIIISSSSSRSIISRSIQQQQLQQQQQEHQQQEHHQQQQAGINISSSSVSISVPSGHSRTCHYHHSQTSSAISSVNSAIVPQPANKTGTIPAGNILDAKPQEILMKPSFSTSYSSSSSVANVSNKPTTSKTATTSTTETVRVEATSTSEAETEVKTKTQTEVEMERGAVIKREPEEESEMETLPSTSTGPSTSLQAKPGSVTSYPTLRAEICWAVKVVTSQYSYNSCEDVGDVFRTMFPDSDIAKNFNCDEERVGYLTTFGIAPHFSSLMKSRAAEESEYVLLFDQRFNIEMEKRQLDVNIRFWNDNQIKTRYLTSLSMDHQTAEQMCSEIKKACTEIGFHKLTQLSLDESKVDWELFSKVQEDFERETGKKMLDVGSCGLHVLHNSFRSGCVSTKWKLSSALTSLKGLFKEASVQRDFTEVTGSTSFPLDFCNNRWIENVVVAERVLQILPSIKEYVNAVKATRIEVPATFIAVEEIVEDDLLPAKLHFFIMVAREFTTLLKLYETDKPVLPFMCSELLDVLHSLMKKFIKPCVMTSAVELTQVDVCDPRTTSMLLGSKSVRIICDHVQHVGGPCNIDYSKELLMSAANAKRSMRDIVKTSRLQKNKKRKRFEEEVREIRMKKQKVEEDIKDLLKSADKKQRKQKNRETCISFQSPMSFDELQRRNKWLF</sequence>
<feature type="compositionally biased region" description="Low complexity" evidence="2">
    <location>
        <begin position="302"/>
        <end position="311"/>
    </location>
</feature>
<comment type="caution">
    <text evidence="3">The sequence shown here is derived from an EMBL/GenBank/DDBJ whole genome shotgun (WGS) entry which is preliminary data.</text>
</comment>
<keyword evidence="4" id="KW-1185">Reference proteome</keyword>
<feature type="compositionally biased region" description="Low complexity" evidence="2">
    <location>
        <begin position="158"/>
        <end position="181"/>
    </location>
</feature>
<feature type="compositionally biased region" description="Low complexity" evidence="2">
    <location>
        <begin position="188"/>
        <end position="222"/>
    </location>
</feature>
<dbReference type="Proteomes" id="UP001460270">
    <property type="component" value="Unassembled WGS sequence"/>
</dbReference>
<keyword evidence="1" id="KW-0175">Coiled coil</keyword>
<gene>
    <name evidence="3" type="ORF">WMY93_022878</name>
</gene>
<feature type="region of interest" description="Disordered" evidence="2">
    <location>
        <begin position="53"/>
        <end position="81"/>
    </location>
</feature>
<feature type="compositionally biased region" description="Low complexity" evidence="2">
    <location>
        <begin position="320"/>
        <end position="342"/>
    </location>
</feature>
<organism evidence="3 4">
    <name type="scientific">Mugilogobius chulae</name>
    <name type="common">yellowstripe goby</name>
    <dbReference type="NCBI Taxonomy" id="88201"/>
    <lineage>
        <taxon>Eukaryota</taxon>
        <taxon>Metazoa</taxon>
        <taxon>Chordata</taxon>
        <taxon>Craniata</taxon>
        <taxon>Vertebrata</taxon>
        <taxon>Euteleostomi</taxon>
        <taxon>Actinopterygii</taxon>
        <taxon>Neopterygii</taxon>
        <taxon>Teleostei</taxon>
        <taxon>Neoteleostei</taxon>
        <taxon>Acanthomorphata</taxon>
        <taxon>Gobiaria</taxon>
        <taxon>Gobiiformes</taxon>
        <taxon>Gobioidei</taxon>
        <taxon>Gobiidae</taxon>
        <taxon>Gobionellinae</taxon>
        <taxon>Mugilogobius</taxon>
    </lineage>
</organism>
<dbReference type="PANTHER" id="PTHR37162:SF11">
    <property type="match status" value="1"/>
</dbReference>
<feature type="region of interest" description="Disordered" evidence="2">
    <location>
        <begin position="141"/>
        <end position="264"/>
    </location>
</feature>
<dbReference type="AlphaFoldDB" id="A0AAW0N743"/>
<dbReference type="EMBL" id="JBBPFD010000017">
    <property type="protein sequence ID" value="KAK7890915.1"/>
    <property type="molecule type" value="Genomic_DNA"/>
</dbReference>
<feature type="compositionally biased region" description="Low complexity" evidence="2">
    <location>
        <begin position="374"/>
        <end position="387"/>
    </location>
</feature>
<evidence type="ECO:0000313" key="3">
    <source>
        <dbReference type="EMBL" id="KAK7890915.1"/>
    </source>
</evidence>
<feature type="compositionally biased region" description="Basic and acidic residues" evidence="2">
    <location>
        <begin position="345"/>
        <end position="367"/>
    </location>
</feature>
<evidence type="ECO:0000256" key="1">
    <source>
        <dbReference type="SAM" id="Coils"/>
    </source>
</evidence>
<evidence type="ECO:0000256" key="2">
    <source>
        <dbReference type="SAM" id="MobiDB-lite"/>
    </source>
</evidence>
<name>A0AAW0N743_9GOBI</name>
<proteinExistence type="predicted"/>
<protein>
    <submittedName>
        <fullName evidence="3">Uncharacterized protein</fullName>
    </submittedName>
</protein>
<accession>A0AAW0N743</accession>
<feature type="compositionally biased region" description="Low complexity" evidence="2">
    <location>
        <begin position="54"/>
        <end position="81"/>
    </location>
</feature>
<dbReference type="PANTHER" id="PTHR37162">
    <property type="entry name" value="HAT FAMILY DIMERISATION DOMAINCONTAINING PROTEIN-RELATED"/>
    <property type="match status" value="1"/>
</dbReference>
<reference evidence="4" key="1">
    <citation type="submission" date="2024-04" db="EMBL/GenBank/DDBJ databases">
        <title>Salinicola lusitanus LLJ914,a marine bacterium isolated from the Okinawa Trough.</title>
        <authorList>
            <person name="Li J."/>
        </authorList>
    </citation>
    <scope>NUCLEOTIDE SEQUENCE [LARGE SCALE GENOMIC DNA]</scope>
</reference>
<feature type="region of interest" description="Disordered" evidence="2">
    <location>
        <begin position="302"/>
        <end position="391"/>
    </location>
</feature>
<feature type="compositionally biased region" description="Low complexity" evidence="2">
    <location>
        <begin position="141"/>
        <end position="150"/>
    </location>
</feature>
<evidence type="ECO:0000313" key="4">
    <source>
        <dbReference type="Proteomes" id="UP001460270"/>
    </source>
</evidence>
<feature type="compositionally biased region" description="Low complexity" evidence="2">
    <location>
        <begin position="237"/>
        <end position="248"/>
    </location>
</feature>